<proteinExistence type="predicted"/>
<dbReference type="InterPro" id="IPR038186">
    <property type="entry name" value="CHAD_dom_sf"/>
</dbReference>
<dbReference type="PANTHER" id="PTHR39339">
    <property type="entry name" value="SLR1444 PROTEIN"/>
    <property type="match status" value="1"/>
</dbReference>
<accession>A0A3G8H311</accession>
<dbReference type="Pfam" id="PF05235">
    <property type="entry name" value="CHAD"/>
    <property type="match status" value="1"/>
</dbReference>
<dbReference type="KEGG" id="cpau:EHF44_16245"/>
<evidence type="ECO:0000256" key="1">
    <source>
        <dbReference type="SAM" id="MobiDB-lite"/>
    </source>
</evidence>
<organism evidence="3 4">
    <name type="scientific">Cupriavidus pauculus</name>
    <dbReference type="NCBI Taxonomy" id="82633"/>
    <lineage>
        <taxon>Bacteria</taxon>
        <taxon>Pseudomonadati</taxon>
        <taxon>Pseudomonadota</taxon>
        <taxon>Betaproteobacteria</taxon>
        <taxon>Burkholderiales</taxon>
        <taxon>Burkholderiaceae</taxon>
        <taxon>Cupriavidus</taxon>
    </lineage>
</organism>
<gene>
    <name evidence="3" type="ORF">EHF44_16245</name>
</gene>
<reference evidence="4" key="1">
    <citation type="submission" date="2018-11" db="EMBL/GenBank/DDBJ databases">
        <title>FDA dAtabase for Regulatory Grade micrObial Sequences (FDA-ARGOS): Supporting development and validation of Infectious Disease Dx tests.</title>
        <authorList>
            <person name="Goldberg B."/>
            <person name="Campos J."/>
            <person name="Tallon L."/>
            <person name="Sadzewicz L."/>
            <person name="Zhao X."/>
            <person name="Vavikolanu K."/>
            <person name="Mehta A."/>
            <person name="Aluvathingal J."/>
            <person name="Nadendla S."/>
            <person name="Geyer C."/>
            <person name="Nandy P."/>
            <person name="Yan Y."/>
            <person name="Sichtig H."/>
        </authorList>
    </citation>
    <scope>NUCLEOTIDE SEQUENCE [LARGE SCALE GENOMIC DNA]</scope>
    <source>
        <strain evidence="4">FDAARGOS_614</strain>
    </source>
</reference>
<dbReference type="InterPro" id="IPR007899">
    <property type="entry name" value="CHAD_dom"/>
</dbReference>
<dbReference type="AlphaFoldDB" id="A0A3G8H311"/>
<evidence type="ECO:0000313" key="4">
    <source>
        <dbReference type="Proteomes" id="UP000270411"/>
    </source>
</evidence>
<feature type="domain" description="CHAD" evidence="2">
    <location>
        <begin position="44"/>
        <end position="329"/>
    </location>
</feature>
<dbReference type="SMART" id="SM00880">
    <property type="entry name" value="CHAD"/>
    <property type="match status" value="1"/>
</dbReference>
<dbReference type="Gene3D" id="1.40.20.10">
    <property type="entry name" value="CHAD domain"/>
    <property type="match status" value="1"/>
</dbReference>
<dbReference type="PANTHER" id="PTHR39339:SF1">
    <property type="entry name" value="CHAD DOMAIN-CONTAINING PROTEIN"/>
    <property type="match status" value="1"/>
</dbReference>
<dbReference type="RefSeq" id="WP_124684602.1">
    <property type="nucleotide sequence ID" value="NZ_CP033969.1"/>
</dbReference>
<name>A0A3G8H311_9BURK</name>
<dbReference type="PROSITE" id="PS51708">
    <property type="entry name" value="CHAD"/>
    <property type="match status" value="1"/>
</dbReference>
<evidence type="ECO:0000313" key="3">
    <source>
        <dbReference type="EMBL" id="AZG14848.1"/>
    </source>
</evidence>
<feature type="region of interest" description="Disordered" evidence="1">
    <location>
        <begin position="1"/>
        <end position="33"/>
    </location>
</feature>
<evidence type="ECO:0000259" key="2">
    <source>
        <dbReference type="PROSITE" id="PS51708"/>
    </source>
</evidence>
<dbReference type="OrthoDB" id="3034217at2"/>
<dbReference type="EMBL" id="CP033969">
    <property type="protein sequence ID" value="AZG14848.1"/>
    <property type="molecule type" value="Genomic_DNA"/>
</dbReference>
<dbReference type="Proteomes" id="UP000270411">
    <property type="component" value="Chromosome 1"/>
</dbReference>
<sequence>MENELKLPTDLAQRPNAGDSTARPDPHTDTRSATTAARLTLKRRDTVESAFCKILHNCLDQVHANAPLVAAGDSPEGVHQMRVGLRRFRSALDLFEGVVTLPDGMEEEVKWLADELGRARDWHVLANATLRQVDAGDDQRDALRETSAAALSIEQARQADAAQAVTSPRYAELMQALDQWLTTAPWRDGTDSARTKQLDANAIDHADKVMRKRHRKLVQRGRGLHKLDAHRRHRARIAAKKLRYATEFFAGLFRPKTLKPYRRVLSKLQDDLGWGNDMAVADGLLSHLELHHRKASAGASYARGFLAARVQDDRDNQRKLWKRFRATGRPVAVRG</sequence>
<protein>
    <submittedName>
        <fullName evidence="3">CHAD domain-containing protein</fullName>
    </submittedName>
</protein>